<name>A0A8J4M361_9BACL</name>
<dbReference type="PANTHER" id="PTHR10953">
    <property type="entry name" value="UBIQUITIN-ACTIVATING ENZYME E1"/>
    <property type="match status" value="1"/>
</dbReference>
<reference evidence="5" key="1">
    <citation type="submission" date="2021-04" db="EMBL/GenBank/DDBJ databases">
        <title>Draft genome sequence of Xylanibacillus composti strain K13.</title>
        <authorList>
            <person name="Uke A."/>
            <person name="Chhe C."/>
            <person name="Baramee S."/>
            <person name="Kosugi A."/>
        </authorList>
    </citation>
    <scope>NUCLEOTIDE SEQUENCE</scope>
    <source>
        <strain evidence="5">K13</strain>
    </source>
</reference>
<dbReference type="PROSITE" id="PS50206">
    <property type="entry name" value="RHODANESE_3"/>
    <property type="match status" value="1"/>
</dbReference>
<dbReference type="NCBIfam" id="NF004281">
    <property type="entry name" value="PRK05690.1"/>
    <property type="match status" value="1"/>
</dbReference>
<dbReference type="FunFam" id="3.40.50.720:FF:000033">
    <property type="entry name" value="Adenylyltransferase and sulfurtransferase MOCS3"/>
    <property type="match status" value="1"/>
</dbReference>
<keyword evidence="2" id="KW-0547">Nucleotide-binding</keyword>
<dbReference type="Gene3D" id="3.40.50.720">
    <property type="entry name" value="NAD(P)-binding Rossmann-like Domain"/>
    <property type="match status" value="1"/>
</dbReference>
<dbReference type="Pfam" id="PF00899">
    <property type="entry name" value="ThiF"/>
    <property type="match status" value="1"/>
</dbReference>
<dbReference type="GO" id="GO:0005829">
    <property type="term" value="C:cytosol"/>
    <property type="evidence" value="ECO:0007669"/>
    <property type="project" value="TreeGrafter"/>
</dbReference>
<dbReference type="PANTHER" id="PTHR10953:SF102">
    <property type="entry name" value="ADENYLYLTRANSFERASE AND SULFURTRANSFERASE MOCS3"/>
    <property type="match status" value="1"/>
</dbReference>
<dbReference type="GO" id="GO:0004792">
    <property type="term" value="F:thiosulfate-cyanide sulfurtransferase activity"/>
    <property type="evidence" value="ECO:0007669"/>
    <property type="project" value="TreeGrafter"/>
</dbReference>
<dbReference type="Gene3D" id="3.40.250.10">
    <property type="entry name" value="Rhodanese-like domain"/>
    <property type="match status" value="1"/>
</dbReference>
<evidence type="ECO:0000313" key="6">
    <source>
        <dbReference type="Proteomes" id="UP000677918"/>
    </source>
</evidence>
<proteinExistence type="predicted"/>
<feature type="domain" description="Rhodanese" evidence="4">
    <location>
        <begin position="308"/>
        <end position="398"/>
    </location>
</feature>
<keyword evidence="1" id="KW-0808">Transferase</keyword>
<evidence type="ECO:0000256" key="3">
    <source>
        <dbReference type="ARBA" id="ARBA00022840"/>
    </source>
</evidence>
<dbReference type="Proteomes" id="UP000677918">
    <property type="component" value="Unassembled WGS sequence"/>
</dbReference>
<dbReference type="GO" id="GO:0008641">
    <property type="term" value="F:ubiquitin-like modifier activating enzyme activity"/>
    <property type="evidence" value="ECO:0007669"/>
    <property type="project" value="InterPro"/>
</dbReference>
<dbReference type="GO" id="GO:0005524">
    <property type="term" value="F:ATP binding"/>
    <property type="evidence" value="ECO:0007669"/>
    <property type="project" value="UniProtKB-KW"/>
</dbReference>
<dbReference type="InterPro" id="IPR035985">
    <property type="entry name" value="Ubiquitin-activating_enz"/>
</dbReference>
<dbReference type="AlphaFoldDB" id="A0A8J4M361"/>
<evidence type="ECO:0000256" key="2">
    <source>
        <dbReference type="ARBA" id="ARBA00022741"/>
    </source>
</evidence>
<accession>A0A8J4M361</accession>
<keyword evidence="6" id="KW-1185">Reference proteome</keyword>
<dbReference type="Pfam" id="PF00581">
    <property type="entry name" value="Rhodanese"/>
    <property type="match status" value="1"/>
</dbReference>
<dbReference type="InterPro" id="IPR001763">
    <property type="entry name" value="Rhodanese-like_dom"/>
</dbReference>
<dbReference type="RefSeq" id="WP_213412443.1">
    <property type="nucleotide sequence ID" value="NZ_BOVK01000031.1"/>
</dbReference>
<dbReference type="CDD" id="cd00158">
    <property type="entry name" value="RHOD"/>
    <property type="match status" value="1"/>
</dbReference>
<dbReference type="SUPFAM" id="SSF69572">
    <property type="entry name" value="Activating enzymes of the ubiquitin-like proteins"/>
    <property type="match status" value="1"/>
</dbReference>
<protein>
    <submittedName>
        <fullName evidence="5">Molybdenum cofactor biosynthesis protein MoeB</fullName>
    </submittedName>
</protein>
<dbReference type="InterPro" id="IPR000594">
    <property type="entry name" value="ThiF_NAD_FAD-bd"/>
</dbReference>
<organism evidence="5 6">
    <name type="scientific">Xylanibacillus composti</name>
    <dbReference type="NCBI Taxonomy" id="1572762"/>
    <lineage>
        <taxon>Bacteria</taxon>
        <taxon>Bacillati</taxon>
        <taxon>Bacillota</taxon>
        <taxon>Bacilli</taxon>
        <taxon>Bacillales</taxon>
        <taxon>Paenibacillaceae</taxon>
        <taxon>Xylanibacillus</taxon>
    </lineage>
</organism>
<evidence type="ECO:0000313" key="5">
    <source>
        <dbReference type="EMBL" id="GIQ69652.1"/>
    </source>
</evidence>
<dbReference type="EMBL" id="BOVK01000031">
    <property type="protein sequence ID" value="GIQ69652.1"/>
    <property type="molecule type" value="Genomic_DNA"/>
</dbReference>
<gene>
    <name evidence="5" type="ORF">XYCOK13_24760</name>
</gene>
<dbReference type="CDD" id="cd00757">
    <property type="entry name" value="ThiF_MoeB_HesA_family"/>
    <property type="match status" value="1"/>
</dbReference>
<dbReference type="GO" id="GO:0016779">
    <property type="term" value="F:nucleotidyltransferase activity"/>
    <property type="evidence" value="ECO:0007669"/>
    <property type="project" value="TreeGrafter"/>
</dbReference>
<dbReference type="InterPro" id="IPR036873">
    <property type="entry name" value="Rhodanese-like_dom_sf"/>
</dbReference>
<evidence type="ECO:0000256" key="1">
    <source>
        <dbReference type="ARBA" id="ARBA00022679"/>
    </source>
</evidence>
<dbReference type="GO" id="GO:0008146">
    <property type="term" value="F:sulfotransferase activity"/>
    <property type="evidence" value="ECO:0007669"/>
    <property type="project" value="TreeGrafter"/>
</dbReference>
<comment type="caution">
    <text evidence="5">The sequence shown here is derived from an EMBL/GenBank/DDBJ whole genome shotgun (WGS) entry which is preliminary data.</text>
</comment>
<sequence>MTAQIAEAAFNEKQLERYSRQLLLPEIGIAGQKRLACAKVLFIGAGGLGSPASLYLAAAGVGTIGLVDCDRVDRSNLHRQILHDDASIGMAKTRSARQRLIQMNPEVQVIEHEAMITSANAFELIALYDLVINGSDNFPTRYLVNDACVLLGKPLVDASILKWEGSVSVFMPGQGCYRCLYPQPPKPGTVPSCAEAGIVGAVAGIMGSYQALEAVKVLLGLDSVLANKTIMMDLLAGTIHTIKRSRRASCPVCGDQPEIDQLIDYEQFCGLPKREEVSTPAGKAVEEEEPASQTAYSVSVLTAREWLNDPDTWWIDVREEEEEYRSSHIPGSRHIPFSELQAHMDTLLQGEKRLVFICQIGKRSKFAVRKCLMEGCSNIYNLDDGLLAWENAGLPLTVIHH</sequence>
<evidence type="ECO:0000259" key="4">
    <source>
        <dbReference type="PROSITE" id="PS50206"/>
    </source>
</evidence>
<dbReference type="SMART" id="SM00450">
    <property type="entry name" value="RHOD"/>
    <property type="match status" value="1"/>
</dbReference>
<keyword evidence="3" id="KW-0067">ATP-binding</keyword>
<dbReference type="InterPro" id="IPR045886">
    <property type="entry name" value="ThiF/MoeB/HesA"/>
</dbReference>